<dbReference type="AlphaFoldDB" id="A0A921FI30"/>
<organism evidence="3 4">
    <name type="scientific">Lactobacillus crispatus</name>
    <dbReference type="NCBI Taxonomy" id="47770"/>
    <lineage>
        <taxon>Bacteria</taxon>
        <taxon>Bacillati</taxon>
        <taxon>Bacillota</taxon>
        <taxon>Bacilli</taxon>
        <taxon>Lactobacillales</taxon>
        <taxon>Lactobacillaceae</taxon>
        <taxon>Lactobacillus</taxon>
    </lineage>
</organism>
<dbReference type="EMBL" id="DYXB01000004">
    <property type="protein sequence ID" value="HJF09215.1"/>
    <property type="molecule type" value="Genomic_DNA"/>
</dbReference>
<dbReference type="Pfam" id="PF01719">
    <property type="entry name" value="Rep_OBD"/>
    <property type="match status" value="1"/>
</dbReference>
<evidence type="ECO:0000313" key="3">
    <source>
        <dbReference type="EMBL" id="HJF09215.1"/>
    </source>
</evidence>
<dbReference type="GO" id="GO:0003677">
    <property type="term" value="F:DNA binding"/>
    <property type="evidence" value="ECO:0007669"/>
    <property type="project" value="InterPro"/>
</dbReference>
<dbReference type="InterPro" id="IPR000605">
    <property type="entry name" value="Helicase_SF3_ssDNA/RNA_vir"/>
</dbReference>
<reference evidence="3" key="2">
    <citation type="submission" date="2021-09" db="EMBL/GenBank/DDBJ databases">
        <authorList>
            <person name="Gilroy R."/>
        </authorList>
    </citation>
    <scope>NUCLEOTIDE SEQUENCE</scope>
    <source>
        <strain evidence="3">CHK194-22301</strain>
    </source>
</reference>
<dbReference type="Pfam" id="PF00910">
    <property type="entry name" value="RNA_helicase"/>
    <property type="match status" value="1"/>
</dbReference>
<dbReference type="GO" id="GO:0003724">
    <property type="term" value="F:RNA helicase activity"/>
    <property type="evidence" value="ECO:0007669"/>
    <property type="project" value="InterPro"/>
</dbReference>
<protein>
    <submittedName>
        <fullName evidence="3">Replication initiation protein</fullName>
    </submittedName>
</protein>
<feature type="domain" description="Helicase superfamily 3 single-stranded DNA/RNA virus" evidence="1">
    <location>
        <begin position="207"/>
        <end position="272"/>
    </location>
</feature>
<reference evidence="3" key="1">
    <citation type="journal article" date="2021" name="PeerJ">
        <title>Extensive microbial diversity within the chicken gut microbiome revealed by metagenomics and culture.</title>
        <authorList>
            <person name="Gilroy R."/>
            <person name="Ravi A."/>
            <person name="Getino M."/>
            <person name="Pursley I."/>
            <person name="Horton D.L."/>
            <person name="Alikhan N.F."/>
            <person name="Baker D."/>
            <person name="Gharbi K."/>
            <person name="Hall N."/>
            <person name="Watson M."/>
            <person name="Adriaenssens E.M."/>
            <person name="Foster-Nyarko E."/>
            <person name="Jarju S."/>
            <person name="Secka A."/>
            <person name="Antonio M."/>
            <person name="Oren A."/>
            <person name="Chaudhuri R.R."/>
            <person name="La Ragione R."/>
            <person name="Hildebrand F."/>
            <person name="Pallen M.J."/>
        </authorList>
    </citation>
    <scope>NUCLEOTIDE SEQUENCE</scope>
    <source>
        <strain evidence="3">CHK194-22301</strain>
    </source>
</reference>
<evidence type="ECO:0000259" key="1">
    <source>
        <dbReference type="Pfam" id="PF00910"/>
    </source>
</evidence>
<dbReference type="SUPFAM" id="SSF52540">
    <property type="entry name" value="P-loop containing nucleoside triphosphate hydrolases"/>
    <property type="match status" value="1"/>
</dbReference>
<dbReference type="Gene3D" id="3.40.1310.30">
    <property type="match status" value="1"/>
</dbReference>
<proteinExistence type="predicted"/>
<dbReference type="InterPro" id="IPR027417">
    <property type="entry name" value="P-loop_NTPase"/>
</dbReference>
<dbReference type="GO" id="GO:0003723">
    <property type="term" value="F:RNA binding"/>
    <property type="evidence" value="ECO:0007669"/>
    <property type="project" value="InterPro"/>
</dbReference>
<comment type="caution">
    <text evidence="3">The sequence shown here is derived from an EMBL/GenBank/DDBJ whole genome shotgun (WGS) entry which is preliminary data.</text>
</comment>
<evidence type="ECO:0000313" key="4">
    <source>
        <dbReference type="Proteomes" id="UP000784793"/>
    </source>
</evidence>
<dbReference type="GO" id="GO:0006260">
    <property type="term" value="P:DNA replication"/>
    <property type="evidence" value="ECO:0007669"/>
    <property type="project" value="InterPro"/>
</dbReference>
<dbReference type="GO" id="GO:0005727">
    <property type="term" value="C:extrachromosomal circular DNA"/>
    <property type="evidence" value="ECO:0007669"/>
    <property type="project" value="InterPro"/>
</dbReference>
<dbReference type="GO" id="GO:0003916">
    <property type="term" value="F:DNA topoisomerase activity"/>
    <property type="evidence" value="ECO:0007669"/>
    <property type="project" value="InterPro"/>
</dbReference>
<evidence type="ECO:0000259" key="2">
    <source>
        <dbReference type="Pfam" id="PF01719"/>
    </source>
</evidence>
<feature type="domain" description="Plasmid replication protein origin binding" evidence="2">
    <location>
        <begin position="6"/>
        <end position="128"/>
    </location>
</feature>
<accession>A0A921FI30</accession>
<gene>
    <name evidence="3" type="ORF">K8V23_00175</name>
</gene>
<dbReference type="Proteomes" id="UP000784793">
    <property type="component" value="Unassembled WGS sequence"/>
</dbReference>
<dbReference type="Gene3D" id="3.40.50.300">
    <property type="entry name" value="P-loop containing nucleotide triphosphate hydrolases"/>
    <property type="match status" value="1"/>
</dbReference>
<dbReference type="InterPro" id="IPR002631">
    <property type="entry name" value="Plasmid_rep_OBD"/>
</dbReference>
<name>A0A921FI30_9LACO</name>
<sequence>MKKKVKEPRARQFMYVQDLDHLKVKEDDLSDILNKSGALEWVYINHDKDPKKDEDGKIIRPHIHVVLKYENPQKVSTVANLFKDQSQYVDVWKGRIANAYSYLLHETEEAREQGKHVYKASEAVASFDFPARMKSIRAKITKSPKYISSLVDQYAEGKLTYDELEQLIGVSQLARRKKLIDQITELRAEKEHEKWLKDFKGKRMKVLWLYGVAGVGKTRFAEYLLRNKKYAILGSSRDYFQDYNGEHYIILNDLRPRDFNYSDLLRILDPYQHDKAAPSRYHDKKLNAEEIIITTPYSPDDFYKYIFVDDRRVDTVEQLLRRIQPLHITKHFIKKRLKTKKSKQDDQDNA</sequence>